<reference evidence="3" key="2">
    <citation type="submission" date="2015-07" db="EMBL/GenBank/DDBJ databases">
        <authorList>
            <person name="Noorani M."/>
        </authorList>
    </citation>
    <scope>NUCLEOTIDE SEQUENCE</scope>
    <source>
        <strain evidence="3">Yugu1</strain>
    </source>
</reference>
<feature type="region of interest" description="Disordered" evidence="2">
    <location>
        <begin position="19"/>
        <end position="56"/>
    </location>
</feature>
<feature type="compositionally biased region" description="Polar residues" evidence="2">
    <location>
        <begin position="128"/>
        <end position="143"/>
    </location>
</feature>
<dbReference type="OrthoDB" id="10252405at2759"/>
<dbReference type="InterPro" id="IPR011990">
    <property type="entry name" value="TPR-like_helical_dom_sf"/>
</dbReference>
<dbReference type="PANTHER" id="PTHR12875">
    <property type="entry name" value="GOLGI TO ER TRAFFIC PROTEIN 4 HOMOLOG"/>
    <property type="match status" value="1"/>
</dbReference>
<gene>
    <name evidence="3" type="ORF">SETIT_5G114800v2</name>
</gene>
<feature type="region of interest" description="Disordered" evidence="2">
    <location>
        <begin position="123"/>
        <end position="188"/>
    </location>
</feature>
<dbReference type="GO" id="GO:0045048">
    <property type="term" value="P:protein insertion into ER membrane"/>
    <property type="evidence" value="ECO:0007669"/>
    <property type="project" value="InterPro"/>
</dbReference>
<reference evidence="3" key="1">
    <citation type="journal article" date="2012" name="Nat. Biotechnol.">
        <title>Reference genome sequence of the model plant Setaria.</title>
        <authorList>
            <person name="Bennetzen J.L."/>
            <person name="Schmutz J."/>
            <person name="Wang H."/>
            <person name="Percifield R."/>
            <person name="Hawkins J."/>
            <person name="Pontaroli A.C."/>
            <person name="Estep M."/>
            <person name="Feng L."/>
            <person name="Vaughn J.N."/>
            <person name="Grimwood J."/>
            <person name="Jenkins J."/>
            <person name="Barry K."/>
            <person name="Lindquist E."/>
            <person name="Hellsten U."/>
            <person name="Deshpande S."/>
            <person name="Wang X."/>
            <person name="Wu X."/>
            <person name="Mitros T."/>
            <person name="Triplett J."/>
            <person name="Yang X."/>
            <person name="Ye C.Y."/>
            <person name="Mauro-Herrera M."/>
            <person name="Wang L."/>
            <person name="Li P."/>
            <person name="Sharma M."/>
            <person name="Sharma R."/>
            <person name="Ronald P.C."/>
            <person name="Panaud O."/>
            <person name="Kellogg E.A."/>
            <person name="Brutnell T.P."/>
            <person name="Doust A.N."/>
            <person name="Tuskan G.A."/>
            <person name="Rokhsar D."/>
            <person name="Devos K.M."/>
        </authorList>
    </citation>
    <scope>NUCLEOTIDE SEQUENCE [LARGE SCALE GENOMIC DNA]</scope>
    <source>
        <strain evidence="3">Yugu1</strain>
    </source>
</reference>
<comment type="similarity">
    <text evidence="1">Belongs to the GET4 family.</text>
</comment>
<evidence type="ECO:0000256" key="1">
    <source>
        <dbReference type="ARBA" id="ARBA00005351"/>
    </source>
</evidence>
<evidence type="ECO:0008006" key="4">
    <source>
        <dbReference type="Google" id="ProtNLM"/>
    </source>
</evidence>
<sequence length="497" mass="55054">MAFRSSGRTASHAAQICKASNDSGGTAGCGRTAGSHHERHRSDSPRIAATPTEKGSLFPYPNPYSFPYPTTKHRMQSIPPSFPCPSPYFPPPKGHVKVNFGDQNRAVNEERVTLRFALARSAAAHPKSQATPSLVPEANSSSDAATPITTAARRPPPLPPAPGLARRGAMSRSLSMRGSMRSRRDLPPPEKTIEKLEAMVDGGNFYEAQQMYKSTSARYIAAQKYSEALDILQSGALVQLKHGQVTCGGELAVLFVDTLVAGELPYSEETFGRIRKIYDAFPRISVPHFLGDDYDDEGHQLSEAISAAKVRAESCSSFLKAAIRWSAEFGTSRNGSPELHVMLAEYIYSESPETDMTKVSSHFVRGNDPKKFASMLVNFMGKCYPGEDDTAIARGVLMYLSQGNLRDANLLMDEMKEQLKSANSEFPKTDLIQFIKYLLPTLERDAYPLFRTLRQKYRTSTDRDPVFQELLDEIAAKFYNIQRQNPLEGLFGEMFKI</sequence>
<evidence type="ECO:0000313" key="3">
    <source>
        <dbReference type="EMBL" id="RCV24793.1"/>
    </source>
</evidence>
<name>A0A368R3S6_SETIT</name>
<dbReference type="InterPro" id="IPR007317">
    <property type="entry name" value="GET4"/>
</dbReference>
<protein>
    <recommendedName>
        <fullName evidence="4">Golgi to ER traffic protein 4</fullName>
    </recommendedName>
</protein>
<dbReference type="FunFam" id="1.25.40.10:FF:000387">
    <property type="entry name" value="Golgi to ER traffic protein 4"/>
    <property type="match status" value="1"/>
</dbReference>
<dbReference type="Gene3D" id="1.25.40.10">
    <property type="entry name" value="Tetratricopeptide repeat domain"/>
    <property type="match status" value="1"/>
</dbReference>
<organism evidence="3">
    <name type="scientific">Setaria italica</name>
    <name type="common">Foxtail millet</name>
    <name type="synonym">Panicum italicum</name>
    <dbReference type="NCBI Taxonomy" id="4555"/>
    <lineage>
        <taxon>Eukaryota</taxon>
        <taxon>Viridiplantae</taxon>
        <taxon>Streptophyta</taxon>
        <taxon>Embryophyta</taxon>
        <taxon>Tracheophyta</taxon>
        <taxon>Spermatophyta</taxon>
        <taxon>Magnoliopsida</taxon>
        <taxon>Liliopsida</taxon>
        <taxon>Poales</taxon>
        <taxon>Poaceae</taxon>
        <taxon>PACMAD clade</taxon>
        <taxon>Panicoideae</taxon>
        <taxon>Panicodae</taxon>
        <taxon>Paniceae</taxon>
        <taxon>Cenchrinae</taxon>
        <taxon>Setaria</taxon>
    </lineage>
</organism>
<dbReference type="STRING" id="4555.A0A368R3S6"/>
<feature type="compositionally biased region" description="Low complexity" evidence="2">
    <location>
        <begin position="144"/>
        <end position="153"/>
    </location>
</feature>
<accession>A0A368R3S6</accession>
<dbReference type="PANTHER" id="PTHR12875:SF0">
    <property type="entry name" value="GOLGI TO ER TRAFFIC PROTEIN 4 HOMOLOG"/>
    <property type="match status" value="1"/>
</dbReference>
<feature type="compositionally biased region" description="Low complexity" evidence="2">
    <location>
        <begin position="163"/>
        <end position="179"/>
    </location>
</feature>
<dbReference type="EMBL" id="CM003532">
    <property type="protein sequence ID" value="RCV24793.1"/>
    <property type="molecule type" value="Genomic_DNA"/>
</dbReference>
<dbReference type="AlphaFoldDB" id="A0A368R3S6"/>
<proteinExistence type="inferred from homology"/>
<dbReference type="Pfam" id="PF04190">
    <property type="entry name" value="GET4"/>
    <property type="match status" value="1"/>
</dbReference>
<evidence type="ECO:0000256" key="2">
    <source>
        <dbReference type="SAM" id="MobiDB-lite"/>
    </source>
</evidence>